<name>A0A1C3WD73_9HYPH</name>
<keyword evidence="1" id="KW-1133">Transmembrane helix</keyword>
<reference evidence="2 3" key="1">
    <citation type="submission" date="2016-08" db="EMBL/GenBank/DDBJ databases">
        <authorList>
            <person name="Seilhamer J.J."/>
        </authorList>
    </citation>
    <scope>NUCLEOTIDE SEQUENCE [LARGE SCALE GENOMIC DNA]</scope>
    <source>
        <strain evidence="2 3">P1-7</strain>
    </source>
</reference>
<gene>
    <name evidence="2" type="ORF">GA0061101_11078</name>
</gene>
<accession>A0A1C3WD73</accession>
<feature type="transmembrane region" description="Helical" evidence="1">
    <location>
        <begin position="6"/>
        <end position="26"/>
    </location>
</feature>
<keyword evidence="1" id="KW-0812">Transmembrane</keyword>
<evidence type="ECO:0000313" key="2">
    <source>
        <dbReference type="EMBL" id="SCB37806.1"/>
    </source>
</evidence>
<evidence type="ECO:0000256" key="1">
    <source>
        <dbReference type="SAM" id="Phobius"/>
    </source>
</evidence>
<feature type="transmembrane region" description="Helical" evidence="1">
    <location>
        <begin position="38"/>
        <end position="61"/>
    </location>
</feature>
<evidence type="ECO:0000313" key="3">
    <source>
        <dbReference type="Proteomes" id="UP000199205"/>
    </source>
</evidence>
<dbReference type="EMBL" id="FMAF01000010">
    <property type="protein sequence ID" value="SCB37806.1"/>
    <property type="molecule type" value="Genomic_DNA"/>
</dbReference>
<proteinExistence type="predicted"/>
<evidence type="ECO:0008006" key="4">
    <source>
        <dbReference type="Google" id="ProtNLM"/>
    </source>
</evidence>
<protein>
    <recommendedName>
        <fullName evidence="4">EamA domain-containing protein</fullName>
    </recommendedName>
</protein>
<organism evidence="2 3">
    <name type="scientific">Rhizobium lusitanum</name>
    <dbReference type="NCBI Taxonomy" id="293958"/>
    <lineage>
        <taxon>Bacteria</taxon>
        <taxon>Pseudomonadati</taxon>
        <taxon>Pseudomonadota</taxon>
        <taxon>Alphaproteobacteria</taxon>
        <taxon>Hyphomicrobiales</taxon>
        <taxon>Rhizobiaceae</taxon>
        <taxon>Rhizobium/Agrobacterium group</taxon>
        <taxon>Rhizobium</taxon>
    </lineage>
</organism>
<keyword evidence="1" id="KW-0472">Membrane</keyword>
<sequence length="101" mass="10874">MPANLVNELLLVLSIAWSWNAFIRVFDPKAQTRLLLSFKTSVASSVAVAATGFGFLYYGPISGRVVFGFGIGLSCLWSSKATDPAPVMLSSISMLLFLARV</sequence>
<dbReference type="AlphaFoldDB" id="A0A1C3WD73"/>
<dbReference type="Proteomes" id="UP000199205">
    <property type="component" value="Unassembled WGS sequence"/>
</dbReference>